<dbReference type="FunFam" id="1.10.287.1080:FF:000001">
    <property type="entry name" value="Nucleoside triphosphate pyrophosphohydrolase"/>
    <property type="match status" value="1"/>
</dbReference>
<evidence type="ECO:0000256" key="3">
    <source>
        <dbReference type="ARBA" id="ARBA00066372"/>
    </source>
</evidence>
<evidence type="ECO:0000259" key="5">
    <source>
        <dbReference type="Pfam" id="PF03819"/>
    </source>
</evidence>
<evidence type="ECO:0000256" key="1">
    <source>
        <dbReference type="ARBA" id="ARBA00052141"/>
    </source>
</evidence>
<dbReference type="CDD" id="cd11529">
    <property type="entry name" value="NTP-PPase_MazG_Cterm"/>
    <property type="match status" value="1"/>
</dbReference>
<dbReference type="AlphaFoldDB" id="A0A8J2U4L7"/>
<dbReference type="InterPro" id="IPR048015">
    <property type="entry name" value="NTP-PPase_MazG-like_N"/>
</dbReference>
<dbReference type="Pfam" id="PF03819">
    <property type="entry name" value="MazG"/>
    <property type="match status" value="2"/>
</dbReference>
<dbReference type="InterPro" id="IPR011551">
    <property type="entry name" value="NTP_PyrPHydrolase_MazG"/>
</dbReference>
<evidence type="ECO:0000256" key="4">
    <source>
        <dbReference type="ARBA" id="ARBA00074799"/>
    </source>
</evidence>
<dbReference type="FunFam" id="1.10.287.1080:FF:000003">
    <property type="entry name" value="Nucleoside triphosphate pyrophosphohydrolase"/>
    <property type="match status" value="1"/>
</dbReference>
<sequence length="268" mass="30319">MSQSSSIQQLLDIMAKLRDPNGGCPWDIKQDFDSIVPYTIEEAYEVADAIEHRDFEELRLELGDLLLQVVFHAQMAKEQSLFDFDDVVAGINDKLIRRHPHVFANKEFVDEAAVSANWEAEKQKERAQKGAVKTGLLDAVTVGLPALMRANKLQKKASKVGFDWPTPEPVFDKIKEELDEVADELAADKVDHSRLEAEIGDLLFAVVNLARHHNIDPEHALRISNGSFQRRFGFIEQTLAEQGRSFEDSNLAEMDALWRDAKKHLSDN</sequence>
<dbReference type="GO" id="GO:0006950">
    <property type="term" value="P:response to stress"/>
    <property type="evidence" value="ECO:0007669"/>
    <property type="project" value="UniProtKB-ARBA"/>
</dbReference>
<accession>A0A8J2U4L7</accession>
<dbReference type="GO" id="GO:0046061">
    <property type="term" value="P:dATP catabolic process"/>
    <property type="evidence" value="ECO:0007669"/>
    <property type="project" value="TreeGrafter"/>
</dbReference>
<dbReference type="EMBL" id="BMDX01000006">
    <property type="protein sequence ID" value="GGA74822.1"/>
    <property type="molecule type" value="Genomic_DNA"/>
</dbReference>
<dbReference type="GO" id="GO:0046076">
    <property type="term" value="P:dTTP catabolic process"/>
    <property type="evidence" value="ECO:0007669"/>
    <property type="project" value="TreeGrafter"/>
</dbReference>
<gene>
    <name evidence="6" type="ORF">GCM10011369_15810</name>
</gene>
<comment type="caution">
    <text evidence="6">The sequence shown here is derived from an EMBL/GenBank/DDBJ whole genome shotgun (WGS) entry which is preliminary data.</text>
</comment>
<dbReference type="OrthoDB" id="9808939at2"/>
<dbReference type="GO" id="GO:0046081">
    <property type="term" value="P:dUTP catabolic process"/>
    <property type="evidence" value="ECO:0007669"/>
    <property type="project" value="TreeGrafter"/>
</dbReference>
<dbReference type="NCBIfam" id="NF007113">
    <property type="entry name" value="PRK09562.1"/>
    <property type="match status" value="1"/>
</dbReference>
<comment type="similarity">
    <text evidence="2">Belongs to the nucleoside triphosphate pyrophosphohydrolase family.</text>
</comment>
<dbReference type="Gene3D" id="1.10.287.1080">
    <property type="entry name" value="MazG-like"/>
    <property type="match status" value="2"/>
</dbReference>
<name>A0A8J2U4L7_9GAMM</name>
<dbReference type="PANTHER" id="PTHR30522">
    <property type="entry name" value="NUCLEOSIDE TRIPHOSPHATE PYROPHOSPHOHYDROLASE"/>
    <property type="match status" value="1"/>
</dbReference>
<protein>
    <recommendedName>
        <fullName evidence="4">Nucleoside triphosphate pyrophosphohydrolase</fullName>
        <ecNumber evidence="3">3.6.1.8</ecNumber>
    </recommendedName>
</protein>
<dbReference type="NCBIfam" id="TIGR00444">
    <property type="entry name" value="mazG"/>
    <property type="match status" value="1"/>
</dbReference>
<dbReference type="CDD" id="cd11528">
    <property type="entry name" value="NTP-PPase_MazG_Nterm"/>
    <property type="match status" value="1"/>
</dbReference>
<dbReference type="EC" id="3.6.1.8" evidence="3"/>
<feature type="domain" description="NTP pyrophosphohydrolase MazG-like" evidence="5">
    <location>
        <begin position="30"/>
        <end position="103"/>
    </location>
</feature>
<dbReference type="Proteomes" id="UP000619743">
    <property type="component" value="Unassembled WGS sequence"/>
</dbReference>
<evidence type="ECO:0000256" key="2">
    <source>
        <dbReference type="ARBA" id="ARBA00061115"/>
    </source>
</evidence>
<dbReference type="GO" id="GO:0006203">
    <property type="term" value="P:dGTP catabolic process"/>
    <property type="evidence" value="ECO:0007669"/>
    <property type="project" value="TreeGrafter"/>
</dbReference>
<keyword evidence="7" id="KW-1185">Reference proteome</keyword>
<feature type="domain" description="NTP pyrophosphohydrolase MazG-like" evidence="5">
    <location>
        <begin position="170"/>
        <end position="216"/>
    </location>
</feature>
<dbReference type="GO" id="GO:0046047">
    <property type="term" value="P:TTP catabolic process"/>
    <property type="evidence" value="ECO:0007669"/>
    <property type="project" value="TreeGrafter"/>
</dbReference>
<comment type="catalytic activity">
    <reaction evidence="1">
        <text>ATP + H2O = AMP + diphosphate + H(+)</text>
        <dbReference type="Rhea" id="RHEA:14245"/>
        <dbReference type="ChEBI" id="CHEBI:15377"/>
        <dbReference type="ChEBI" id="CHEBI:15378"/>
        <dbReference type="ChEBI" id="CHEBI:30616"/>
        <dbReference type="ChEBI" id="CHEBI:33019"/>
        <dbReference type="ChEBI" id="CHEBI:456215"/>
        <dbReference type="EC" id="3.6.1.8"/>
    </reaction>
</comment>
<dbReference type="InterPro" id="IPR048011">
    <property type="entry name" value="NTP-PPase_MazG-like_C"/>
</dbReference>
<dbReference type="GO" id="GO:0047693">
    <property type="term" value="F:ATP diphosphatase activity"/>
    <property type="evidence" value="ECO:0007669"/>
    <property type="project" value="UniProtKB-EC"/>
</dbReference>
<evidence type="ECO:0000313" key="7">
    <source>
        <dbReference type="Proteomes" id="UP000619743"/>
    </source>
</evidence>
<reference evidence="7" key="1">
    <citation type="journal article" date="2019" name="Int. J. Syst. Evol. Microbiol.">
        <title>The Global Catalogue of Microorganisms (GCM) 10K type strain sequencing project: providing services to taxonomists for standard genome sequencing and annotation.</title>
        <authorList>
            <consortium name="The Broad Institute Genomics Platform"/>
            <consortium name="The Broad Institute Genome Sequencing Center for Infectious Disease"/>
            <person name="Wu L."/>
            <person name="Ma J."/>
        </authorList>
    </citation>
    <scope>NUCLEOTIDE SEQUENCE [LARGE SCALE GENOMIC DNA]</scope>
    <source>
        <strain evidence="7">CGMCC 1.10130</strain>
    </source>
</reference>
<dbReference type="GO" id="GO:0046052">
    <property type="term" value="P:UTP catabolic process"/>
    <property type="evidence" value="ECO:0007669"/>
    <property type="project" value="TreeGrafter"/>
</dbReference>
<dbReference type="RefSeq" id="WP_087505427.1">
    <property type="nucleotide sequence ID" value="NZ_BMDX01000006.1"/>
</dbReference>
<evidence type="ECO:0000313" key="6">
    <source>
        <dbReference type="EMBL" id="GGA74822.1"/>
    </source>
</evidence>
<dbReference type="PANTHER" id="PTHR30522:SF0">
    <property type="entry name" value="NUCLEOSIDE TRIPHOSPHATE PYROPHOSPHOHYDROLASE"/>
    <property type="match status" value="1"/>
</dbReference>
<dbReference type="SUPFAM" id="SSF101386">
    <property type="entry name" value="all-alpha NTP pyrophosphatases"/>
    <property type="match status" value="2"/>
</dbReference>
<dbReference type="InterPro" id="IPR004518">
    <property type="entry name" value="MazG-like_dom"/>
</dbReference>
<proteinExistence type="inferred from homology"/>
<organism evidence="6 7">
    <name type="scientific">Neiella marina</name>
    <dbReference type="NCBI Taxonomy" id="508461"/>
    <lineage>
        <taxon>Bacteria</taxon>
        <taxon>Pseudomonadati</taxon>
        <taxon>Pseudomonadota</taxon>
        <taxon>Gammaproteobacteria</taxon>
        <taxon>Alteromonadales</taxon>
        <taxon>Echinimonadaceae</taxon>
        <taxon>Neiella</taxon>
    </lineage>
</organism>